<dbReference type="InterPro" id="IPR000515">
    <property type="entry name" value="MetI-like"/>
</dbReference>
<evidence type="ECO:0000256" key="4">
    <source>
        <dbReference type="ARBA" id="ARBA00022989"/>
    </source>
</evidence>
<evidence type="ECO:0000256" key="5">
    <source>
        <dbReference type="ARBA" id="ARBA00023136"/>
    </source>
</evidence>
<organism evidence="8 9">
    <name type="scientific">Melghiribacillus thermohalophilus</name>
    <dbReference type="NCBI Taxonomy" id="1324956"/>
    <lineage>
        <taxon>Bacteria</taxon>
        <taxon>Bacillati</taxon>
        <taxon>Bacillota</taxon>
        <taxon>Bacilli</taxon>
        <taxon>Bacillales</taxon>
        <taxon>Bacillaceae</taxon>
        <taxon>Melghiribacillus</taxon>
    </lineage>
</organism>
<keyword evidence="2 6" id="KW-0813">Transport</keyword>
<dbReference type="GO" id="GO:0005886">
    <property type="term" value="C:plasma membrane"/>
    <property type="evidence" value="ECO:0007669"/>
    <property type="project" value="UniProtKB-SubCell"/>
</dbReference>
<evidence type="ECO:0000259" key="7">
    <source>
        <dbReference type="PROSITE" id="PS50928"/>
    </source>
</evidence>
<reference evidence="8 9" key="1">
    <citation type="submission" date="2019-03" db="EMBL/GenBank/DDBJ databases">
        <title>Genomic Encyclopedia of Type Strains, Phase IV (KMG-IV): sequencing the most valuable type-strain genomes for metagenomic binning, comparative biology and taxonomic classification.</title>
        <authorList>
            <person name="Goeker M."/>
        </authorList>
    </citation>
    <scope>NUCLEOTIDE SEQUENCE [LARGE SCALE GENOMIC DNA]</scope>
    <source>
        <strain evidence="8 9">DSM 25894</strain>
    </source>
</reference>
<feature type="transmembrane region" description="Helical" evidence="6">
    <location>
        <begin position="490"/>
        <end position="509"/>
    </location>
</feature>
<feature type="transmembrane region" description="Helical" evidence="6">
    <location>
        <begin position="460"/>
        <end position="478"/>
    </location>
</feature>
<dbReference type="Proteomes" id="UP000294650">
    <property type="component" value="Unassembled WGS sequence"/>
</dbReference>
<dbReference type="EMBL" id="SMAN01000002">
    <property type="protein sequence ID" value="TCT26346.1"/>
    <property type="molecule type" value="Genomic_DNA"/>
</dbReference>
<dbReference type="PANTHER" id="PTHR43839">
    <property type="entry name" value="OPPC IN A BINDING PROTEIN-DEPENDENT TRANSPORT SYSTEM"/>
    <property type="match status" value="1"/>
</dbReference>
<accession>A0A4V2V2T7</accession>
<feature type="transmembrane region" description="Helical" evidence="6">
    <location>
        <begin position="418"/>
        <end position="439"/>
    </location>
</feature>
<dbReference type="CDD" id="cd06261">
    <property type="entry name" value="TM_PBP2"/>
    <property type="match status" value="2"/>
</dbReference>
<proteinExistence type="inferred from homology"/>
<protein>
    <submittedName>
        <fullName evidence="8">Peptide/nickel transport system permease protein</fullName>
    </submittedName>
</protein>
<dbReference type="Pfam" id="PF00528">
    <property type="entry name" value="BPD_transp_1"/>
    <property type="match status" value="2"/>
</dbReference>
<keyword evidence="3 6" id="KW-0812">Transmembrane</keyword>
<feature type="domain" description="ABC transmembrane type-1" evidence="7">
    <location>
        <begin position="74"/>
        <end position="272"/>
    </location>
</feature>
<dbReference type="GO" id="GO:0055085">
    <property type="term" value="P:transmembrane transport"/>
    <property type="evidence" value="ECO:0007669"/>
    <property type="project" value="InterPro"/>
</dbReference>
<feature type="transmembrane region" description="Helical" evidence="6">
    <location>
        <begin position="7"/>
        <end position="27"/>
    </location>
</feature>
<evidence type="ECO:0000313" key="9">
    <source>
        <dbReference type="Proteomes" id="UP000294650"/>
    </source>
</evidence>
<feature type="transmembrane region" description="Helical" evidence="6">
    <location>
        <begin position="253"/>
        <end position="273"/>
    </location>
</feature>
<evidence type="ECO:0000256" key="2">
    <source>
        <dbReference type="ARBA" id="ARBA00022448"/>
    </source>
</evidence>
<dbReference type="Gene3D" id="1.10.3720.10">
    <property type="entry name" value="MetI-like"/>
    <property type="match status" value="2"/>
</dbReference>
<dbReference type="PANTHER" id="PTHR43839:SF3">
    <property type="entry name" value="OLIGOPEPTIDE ABC TRANSPORTER, PERMEASE PROTEIN"/>
    <property type="match status" value="1"/>
</dbReference>
<feature type="transmembrane region" description="Helical" evidence="6">
    <location>
        <begin position="222"/>
        <end position="241"/>
    </location>
</feature>
<comment type="caution">
    <text evidence="8">The sequence shown here is derived from an EMBL/GenBank/DDBJ whole genome shotgun (WGS) entry which is preliminary data.</text>
</comment>
<keyword evidence="5 6" id="KW-0472">Membrane</keyword>
<keyword evidence="4 6" id="KW-1133">Transmembrane helix</keyword>
<evidence type="ECO:0000313" key="8">
    <source>
        <dbReference type="EMBL" id="TCT26346.1"/>
    </source>
</evidence>
<comment type="subcellular location">
    <subcellularLocation>
        <location evidence="6">Cell membrane</location>
        <topology evidence="6">Multi-pass membrane protein</topology>
    </subcellularLocation>
    <subcellularLocation>
        <location evidence="1">Membrane</location>
        <topology evidence="1">Multi-pass membrane protein</topology>
    </subcellularLocation>
</comment>
<comment type="similarity">
    <text evidence="6">Belongs to the binding-protein-dependent transport system permease family.</text>
</comment>
<evidence type="ECO:0000256" key="6">
    <source>
        <dbReference type="RuleBase" id="RU363032"/>
    </source>
</evidence>
<feature type="domain" description="ABC transmembrane type-1" evidence="7">
    <location>
        <begin position="414"/>
        <end position="631"/>
    </location>
</feature>
<feature type="transmembrane region" description="Helical" evidence="6">
    <location>
        <begin position="556"/>
        <end position="577"/>
    </location>
</feature>
<evidence type="ECO:0000256" key="1">
    <source>
        <dbReference type="ARBA" id="ARBA00004141"/>
    </source>
</evidence>
<evidence type="ECO:0000256" key="3">
    <source>
        <dbReference type="ARBA" id="ARBA00022692"/>
    </source>
</evidence>
<dbReference type="PROSITE" id="PS50928">
    <property type="entry name" value="ABC_TM1"/>
    <property type="match status" value="2"/>
</dbReference>
<feature type="transmembrane region" description="Helical" evidence="6">
    <location>
        <begin position="157"/>
        <end position="180"/>
    </location>
</feature>
<dbReference type="AlphaFoldDB" id="A0A4V2V2T7"/>
<feature type="transmembrane region" description="Helical" evidence="6">
    <location>
        <begin position="610"/>
        <end position="631"/>
    </location>
</feature>
<name>A0A4V2V2T7_9BACI</name>
<keyword evidence="9" id="KW-1185">Reference proteome</keyword>
<feature type="transmembrane region" description="Helical" evidence="6">
    <location>
        <begin position="113"/>
        <end position="137"/>
    </location>
</feature>
<dbReference type="SUPFAM" id="SSF161098">
    <property type="entry name" value="MetI-like"/>
    <property type="match status" value="2"/>
</dbReference>
<gene>
    <name evidence="8" type="ORF">EDD68_10247</name>
</gene>
<dbReference type="RefSeq" id="WP_165902038.1">
    <property type="nucleotide sequence ID" value="NZ_SMAN01000002.1"/>
</dbReference>
<feature type="transmembrane region" description="Helical" evidence="6">
    <location>
        <begin position="345"/>
        <end position="365"/>
    </location>
</feature>
<feature type="transmembrane region" description="Helical" evidence="6">
    <location>
        <begin position="74"/>
        <end position="101"/>
    </location>
</feature>
<sequence>MKIAKIAIHYILGVIGILAISVAPDVIRTYGVYDAWAYVKEFFQFVKAFVQPESWVFLYKDHPQPILEFLWDPYVYSLQILLGAIFLGFFLAFMLAMLTVFSPPVIRLTVRRILDILESVPDVMIAFFLQFFTVYVFKKTGVFLFDFVSLGEDEPIYLAPIITLAILPMISLFKVLLLFIEEELMKHYVEFARSKGVKKAGVLFVHVLRNVVPSTFYHGKIILWGALSSLFIVETLFNMKGITYYMTHDFRPMVIAVSLLMIFTPFFIFYQIIDALLSADRLQGVPIQMSRPAVKDRFKQTFDQQAFSRWLKSLSLKNLFRSIHVFRLAGWIVHLWFTHMKNIKFAAGFTFLFGLTVYSLVYSLVTGSAVKQVMFLKNEEGKIISGPPHPPSSAFWFGSDRFGYSIFDQIIVGAKYTLFFAFLIAMLRILLGFLFSLIYAFKWKPSVQKWAEKIVDSIHFLPLSVIALLLLEPILIGMNSEWVYPFWERVWLETFILTILVVPLTTILIGNEMKLIMKQEFISSARILGGGPLHLMRTHIFPHLGPRLMVLFGQQFIQVLLIFVHLGVFSLFFGGTVKTTGLFKDPPRSFTMEWSGLIGSMRDALMTGKYWMVLFVLLAFMVSIIAMQLIIQGVKEIQQVKVGVSYKHLEKRNRRQKTEGQEGKKAIVGAEDGFTFVDQSRVKQHES</sequence>
<dbReference type="InterPro" id="IPR035906">
    <property type="entry name" value="MetI-like_sf"/>
</dbReference>